<proteinExistence type="predicted"/>
<feature type="region of interest" description="Disordered" evidence="1">
    <location>
        <begin position="150"/>
        <end position="231"/>
    </location>
</feature>
<feature type="compositionally biased region" description="Polar residues" evidence="1">
    <location>
        <begin position="189"/>
        <end position="198"/>
    </location>
</feature>
<feature type="compositionally biased region" description="Basic residues" evidence="1">
    <location>
        <begin position="205"/>
        <end position="216"/>
    </location>
</feature>
<feature type="compositionally biased region" description="Polar residues" evidence="1">
    <location>
        <begin position="81"/>
        <end position="123"/>
    </location>
</feature>
<reference evidence="2" key="1">
    <citation type="submission" date="2022-10" db="EMBL/GenBank/DDBJ databases">
        <title>Tapping the CABI collections for fungal endophytes: first genome assemblies for Collariella, Neodidymelliopsis, Ascochyta clinopodiicola, Didymella pomorum, Didymosphaeria variabile, Neocosmospora piperis and Neocucurbitaria cava.</title>
        <authorList>
            <person name="Hill R."/>
        </authorList>
    </citation>
    <scope>NUCLEOTIDE SEQUENCE</scope>
    <source>
        <strain evidence="2">IMI 356814</strain>
    </source>
</reference>
<dbReference type="AlphaFoldDB" id="A0A9W8Y9N5"/>
<gene>
    <name evidence="2" type="ORF">N0V83_004395</name>
</gene>
<name>A0A9W8Y9N5_9PLEO</name>
<accession>A0A9W8Y9N5</accession>
<keyword evidence="3" id="KW-1185">Reference proteome</keyword>
<dbReference type="EMBL" id="JAPEUY010000007">
    <property type="protein sequence ID" value="KAJ4371179.1"/>
    <property type="molecule type" value="Genomic_DNA"/>
</dbReference>
<protein>
    <submittedName>
        <fullName evidence="2">Uncharacterized protein</fullName>
    </submittedName>
</protein>
<organism evidence="2 3">
    <name type="scientific">Neocucurbitaria cava</name>
    <dbReference type="NCBI Taxonomy" id="798079"/>
    <lineage>
        <taxon>Eukaryota</taxon>
        <taxon>Fungi</taxon>
        <taxon>Dikarya</taxon>
        <taxon>Ascomycota</taxon>
        <taxon>Pezizomycotina</taxon>
        <taxon>Dothideomycetes</taxon>
        <taxon>Pleosporomycetidae</taxon>
        <taxon>Pleosporales</taxon>
        <taxon>Pleosporineae</taxon>
        <taxon>Cucurbitariaceae</taxon>
        <taxon>Neocucurbitaria</taxon>
    </lineage>
</organism>
<comment type="caution">
    <text evidence="2">The sequence shown here is derived from an EMBL/GenBank/DDBJ whole genome shotgun (WGS) entry which is preliminary data.</text>
</comment>
<feature type="region of interest" description="Disordered" evidence="1">
    <location>
        <begin position="60"/>
        <end position="128"/>
    </location>
</feature>
<dbReference type="Proteomes" id="UP001140560">
    <property type="component" value="Unassembled WGS sequence"/>
</dbReference>
<feature type="compositionally biased region" description="Acidic residues" evidence="1">
    <location>
        <begin position="164"/>
        <end position="188"/>
    </location>
</feature>
<feature type="compositionally biased region" description="Basic and acidic residues" evidence="1">
    <location>
        <begin position="217"/>
        <end position="231"/>
    </location>
</feature>
<evidence type="ECO:0000256" key="1">
    <source>
        <dbReference type="SAM" id="MobiDB-lite"/>
    </source>
</evidence>
<evidence type="ECO:0000313" key="3">
    <source>
        <dbReference type="Proteomes" id="UP001140560"/>
    </source>
</evidence>
<evidence type="ECO:0000313" key="2">
    <source>
        <dbReference type="EMBL" id="KAJ4371179.1"/>
    </source>
</evidence>
<sequence length="231" mass="26043">MRSRIRRKQRHENAKCLKEAEKEVAVLSEKKNQDEFVPRSHKLYDLTKSVDIYVEEVLPMQESGKRARVSRQPQRIRLEPQMTSSEPRSSEPITQSTIVSSRESGPSMNESTASPKAPSTATEPPSDYLNYCSRCKGTCIRTEEHGTIVPTTLESDTGAVLANEGDDDDDDDGAQEPSDIEEASENDGDTNIKSNSVFQPVAGVKGRHPRGWHQRHERSESPQEFWHRKIP</sequence>
<dbReference type="OrthoDB" id="3801417at2759"/>